<dbReference type="KEGG" id="mfa:Mfla_1464"/>
<evidence type="ECO:0000313" key="1">
    <source>
        <dbReference type="EMBL" id="ABE49732.1"/>
    </source>
</evidence>
<reference evidence="1 2" key="1">
    <citation type="submission" date="2006-03" db="EMBL/GenBank/DDBJ databases">
        <title>Complete sequence of Methylobacillus flagellatus KT.</title>
        <authorList>
            <consortium name="US DOE Joint Genome Institute"/>
            <person name="Copeland A."/>
            <person name="Lucas S."/>
            <person name="Lapidus A."/>
            <person name="Barry K."/>
            <person name="Detter J.C."/>
            <person name="Glavina del Rio T."/>
            <person name="Hammon N."/>
            <person name="Israni S."/>
            <person name="Dalin E."/>
            <person name="Tice H."/>
            <person name="Pitluck S."/>
            <person name="Brettin T."/>
            <person name="Bruce D."/>
            <person name="Han C."/>
            <person name="Tapia R."/>
            <person name="Saunders E."/>
            <person name="Gilna P."/>
            <person name="Schmutz J."/>
            <person name="Larimer F."/>
            <person name="Land M."/>
            <person name="Kyrpides N."/>
            <person name="Anderson I."/>
            <person name="Richardson P."/>
        </authorList>
    </citation>
    <scope>NUCLEOTIDE SEQUENCE [LARGE SCALE GENOMIC DNA]</scope>
    <source>
        <strain evidence="2">KT / ATCC 51484 / DSM 6875</strain>
    </source>
</reference>
<dbReference type="RefSeq" id="WP_011479686.1">
    <property type="nucleotide sequence ID" value="NC_007947.1"/>
</dbReference>
<keyword evidence="2" id="KW-1185">Reference proteome</keyword>
<organism evidence="1 2">
    <name type="scientific">Methylobacillus flagellatus (strain ATCC 51484 / DSM 6875 / VKM B-1610 / KT)</name>
    <dbReference type="NCBI Taxonomy" id="265072"/>
    <lineage>
        <taxon>Bacteria</taxon>
        <taxon>Pseudomonadati</taxon>
        <taxon>Pseudomonadota</taxon>
        <taxon>Betaproteobacteria</taxon>
        <taxon>Nitrosomonadales</taxon>
        <taxon>Methylophilaceae</taxon>
        <taxon>Methylobacillus</taxon>
    </lineage>
</organism>
<proteinExistence type="predicted"/>
<dbReference type="Proteomes" id="UP000002440">
    <property type="component" value="Chromosome"/>
</dbReference>
<evidence type="ECO:0000313" key="2">
    <source>
        <dbReference type="Proteomes" id="UP000002440"/>
    </source>
</evidence>
<gene>
    <name evidence="1" type="ordered locus">Mfla_1464</name>
</gene>
<name>Q1H1A5_METFK</name>
<protein>
    <submittedName>
        <fullName evidence="1">Uncharacterized protein</fullName>
    </submittedName>
</protein>
<dbReference type="STRING" id="265072.Mfla_1464"/>
<accession>Q1H1A5</accession>
<dbReference type="HOGENOM" id="CLU_2317054_0_0_4"/>
<dbReference type="EMBL" id="CP000284">
    <property type="protein sequence ID" value="ABE49732.1"/>
    <property type="molecule type" value="Genomic_DNA"/>
</dbReference>
<dbReference type="AlphaFoldDB" id="Q1H1A5"/>
<sequence>MKTILLIATGILLGGLMLDSALIMKRYGKADFIGNMFTERQHLVGIEKLGVMPLKQENGKIQYVMVKGRDTAECKKIYKTDAITNEVARCTVDHWEPKR</sequence>